<keyword evidence="2" id="KW-0433">Leucine-rich repeat</keyword>
<dbReference type="InterPro" id="IPR027417">
    <property type="entry name" value="P-loop_NTPase"/>
</dbReference>
<dbReference type="EMBL" id="JACGWO010000005">
    <property type="protein sequence ID" value="KAK4427711.1"/>
    <property type="molecule type" value="Genomic_DNA"/>
</dbReference>
<feature type="domain" description="NB-ARC" evidence="6">
    <location>
        <begin position="129"/>
        <end position="292"/>
    </location>
</feature>
<evidence type="ECO:0000256" key="4">
    <source>
        <dbReference type="ARBA" id="ARBA00022821"/>
    </source>
</evidence>
<evidence type="ECO:0000256" key="5">
    <source>
        <dbReference type="ARBA" id="ARBA00022840"/>
    </source>
</evidence>
<dbReference type="Gene3D" id="1.20.5.4130">
    <property type="match status" value="1"/>
</dbReference>
<dbReference type="SUPFAM" id="SSF52540">
    <property type="entry name" value="P-loop containing nucleoside triphosphate hydrolases"/>
    <property type="match status" value="1"/>
</dbReference>
<dbReference type="GO" id="GO:0005524">
    <property type="term" value="F:ATP binding"/>
    <property type="evidence" value="ECO:0007669"/>
    <property type="project" value="UniProtKB-KW"/>
</dbReference>
<comment type="caution">
    <text evidence="7">The sequence shown here is derived from an EMBL/GenBank/DDBJ whole genome shotgun (WGS) entry which is preliminary data.</text>
</comment>
<protein>
    <submittedName>
        <fullName evidence="7">Late blight resistance proteinR1A-4</fullName>
    </submittedName>
</protein>
<dbReference type="PANTHER" id="PTHR36766">
    <property type="entry name" value="PLANT BROAD-SPECTRUM MILDEW RESISTANCE PROTEIN RPW8"/>
    <property type="match status" value="1"/>
</dbReference>
<evidence type="ECO:0000313" key="7">
    <source>
        <dbReference type="EMBL" id="KAK4427711.1"/>
    </source>
</evidence>
<dbReference type="PANTHER" id="PTHR36766:SF44">
    <property type="entry name" value="NBS-CODING RESISTANCE GENE ANALOG"/>
    <property type="match status" value="1"/>
</dbReference>
<comment type="similarity">
    <text evidence="1">Belongs to the disease resistance NB-LRR family.</text>
</comment>
<keyword evidence="5" id="KW-0067">ATP-binding</keyword>
<evidence type="ECO:0000313" key="8">
    <source>
        <dbReference type="Proteomes" id="UP001293254"/>
    </source>
</evidence>
<dbReference type="InterPro" id="IPR002182">
    <property type="entry name" value="NB-ARC"/>
</dbReference>
<accession>A0AAE1YDB3</accession>
<evidence type="ECO:0000256" key="3">
    <source>
        <dbReference type="ARBA" id="ARBA00022741"/>
    </source>
</evidence>
<dbReference type="GO" id="GO:0006952">
    <property type="term" value="P:defense response"/>
    <property type="evidence" value="ECO:0007669"/>
    <property type="project" value="UniProtKB-KW"/>
</dbReference>
<sequence>MAYNLESLVQILEQFLNPDHDQPLWILDPDKKQQIESLLQKACFLKDFCENSSSAVTSDRLQSVESRIRDVAYNAEDVLESHLVKQLLSSQEGQSFTFSPPDLEEVIEDFDYAKEDLMAIIEGRQMDLKYRLMGRQPNLEIVPIVGMPGIGKTTLARSLYDDPSVISHFHIRAWVTTSQDYNVRDVLLCLLSCVNGKFTEEMREKKNEELGSYLLEHLGRRRYLIVLDDVWNIKFWDDLREYFGNHRNRSRIIVTTRNPDVADYISGSSLVHQLKVLKDDESWNLLQHKVFSPEETCPPQLESVGRKIAKDCGGLPIAIYVISGLLSEAERTQVFWEQVAEDLSSIVADEDEMILNVLSVLQLFALSSQTMSPLYERFPRRL</sequence>
<organism evidence="7 8">
    <name type="scientific">Sesamum alatum</name>
    <dbReference type="NCBI Taxonomy" id="300844"/>
    <lineage>
        <taxon>Eukaryota</taxon>
        <taxon>Viridiplantae</taxon>
        <taxon>Streptophyta</taxon>
        <taxon>Embryophyta</taxon>
        <taxon>Tracheophyta</taxon>
        <taxon>Spermatophyta</taxon>
        <taxon>Magnoliopsida</taxon>
        <taxon>eudicotyledons</taxon>
        <taxon>Gunneridae</taxon>
        <taxon>Pentapetalae</taxon>
        <taxon>asterids</taxon>
        <taxon>lamiids</taxon>
        <taxon>Lamiales</taxon>
        <taxon>Pedaliaceae</taxon>
        <taxon>Sesamum</taxon>
    </lineage>
</organism>
<dbReference type="FunFam" id="1.10.8.430:FF:000003">
    <property type="entry name" value="Probable disease resistance protein At5g66910"/>
    <property type="match status" value="1"/>
</dbReference>
<dbReference type="Gene3D" id="3.40.50.300">
    <property type="entry name" value="P-loop containing nucleotide triphosphate hydrolases"/>
    <property type="match status" value="1"/>
</dbReference>
<keyword evidence="8" id="KW-1185">Reference proteome</keyword>
<evidence type="ECO:0000256" key="1">
    <source>
        <dbReference type="ARBA" id="ARBA00008894"/>
    </source>
</evidence>
<evidence type="ECO:0000259" key="6">
    <source>
        <dbReference type="Pfam" id="PF00931"/>
    </source>
</evidence>
<dbReference type="Proteomes" id="UP001293254">
    <property type="component" value="Unassembled WGS sequence"/>
</dbReference>
<proteinExistence type="inferred from homology"/>
<keyword evidence="4" id="KW-0611">Plant defense</keyword>
<dbReference type="Pfam" id="PF00931">
    <property type="entry name" value="NB-ARC"/>
    <property type="match status" value="1"/>
</dbReference>
<dbReference type="PRINTS" id="PR00364">
    <property type="entry name" value="DISEASERSIST"/>
</dbReference>
<reference evidence="7" key="2">
    <citation type="journal article" date="2024" name="Plant">
        <title>Genomic evolution and insights into agronomic trait innovations of Sesamum species.</title>
        <authorList>
            <person name="Miao H."/>
            <person name="Wang L."/>
            <person name="Qu L."/>
            <person name="Liu H."/>
            <person name="Sun Y."/>
            <person name="Le M."/>
            <person name="Wang Q."/>
            <person name="Wei S."/>
            <person name="Zheng Y."/>
            <person name="Lin W."/>
            <person name="Duan Y."/>
            <person name="Cao H."/>
            <person name="Xiong S."/>
            <person name="Wang X."/>
            <person name="Wei L."/>
            <person name="Li C."/>
            <person name="Ma Q."/>
            <person name="Ju M."/>
            <person name="Zhao R."/>
            <person name="Li G."/>
            <person name="Mu C."/>
            <person name="Tian Q."/>
            <person name="Mei H."/>
            <person name="Zhang T."/>
            <person name="Gao T."/>
            <person name="Zhang H."/>
        </authorList>
    </citation>
    <scope>NUCLEOTIDE SEQUENCE</scope>
    <source>
        <strain evidence="7">3651</strain>
    </source>
</reference>
<dbReference type="GO" id="GO:0043531">
    <property type="term" value="F:ADP binding"/>
    <property type="evidence" value="ECO:0007669"/>
    <property type="project" value="InterPro"/>
</dbReference>
<dbReference type="InterPro" id="IPR042197">
    <property type="entry name" value="Apaf_helical"/>
</dbReference>
<keyword evidence="3" id="KW-0547">Nucleotide-binding</keyword>
<dbReference type="AlphaFoldDB" id="A0AAE1YDB3"/>
<evidence type="ECO:0000256" key="2">
    <source>
        <dbReference type="ARBA" id="ARBA00022614"/>
    </source>
</evidence>
<reference evidence="7" key="1">
    <citation type="submission" date="2020-06" db="EMBL/GenBank/DDBJ databases">
        <authorList>
            <person name="Li T."/>
            <person name="Hu X."/>
            <person name="Zhang T."/>
            <person name="Song X."/>
            <person name="Zhang H."/>
            <person name="Dai N."/>
            <person name="Sheng W."/>
            <person name="Hou X."/>
            <person name="Wei L."/>
        </authorList>
    </citation>
    <scope>NUCLEOTIDE SEQUENCE</scope>
    <source>
        <strain evidence="7">3651</strain>
        <tissue evidence="7">Leaf</tissue>
    </source>
</reference>
<dbReference type="FunFam" id="3.40.50.300:FF:001091">
    <property type="entry name" value="Probable disease resistance protein At1g61300"/>
    <property type="match status" value="1"/>
</dbReference>
<name>A0AAE1YDB3_9LAMI</name>
<dbReference type="Gene3D" id="1.10.8.430">
    <property type="entry name" value="Helical domain of apoptotic protease-activating factors"/>
    <property type="match status" value="1"/>
</dbReference>
<gene>
    <name evidence="7" type="ORF">Salat_1540100</name>
</gene>